<keyword evidence="1" id="KW-0472">Membrane</keyword>
<dbReference type="PANTHER" id="PTHR43592">
    <property type="entry name" value="CAAX AMINO TERMINAL PROTEASE"/>
    <property type="match status" value="1"/>
</dbReference>
<accession>A0ABM9A5U3</accession>
<dbReference type="Proteomes" id="UP000838748">
    <property type="component" value="Unassembled WGS sequence"/>
</dbReference>
<feature type="transmembrane region" description="Helical" evidence="1">
    <location>
        <begin position="145"/>
        <end position="162"/>
    </location>
</feature>
<keyword evidence="1" id="KW-1133">Transmembrane helix</keyword>
<feature type="domain" description="CAAX prenyl protease 2/Lysostaphin resistance protein A-like" evidence="2">
    <location>
        <begin position="173"/>
        <end position="264"/>
    </location>
</feature>
<feature type="transmembrane region" description="Helical" evidence="1">
    <location>
        <begin position="206"/>
        <end position="239"/>
    </location>
</feature>
<dbReference type="InterPro" id="IPR003675">
    <property type="entry name" value="Rce1/LyrA-like_dom"/>
</dbReference>
<gene>
    <name evidence="3" type="ORF">VMF7928_02917</name>
</gene>
<feature type="transmembrane region" description="Helical" evidence="1">
    <location>
        <begin position="174"/>
        <end position="194"/>
    </location>
</feature>
<proteinExistence type="predicted"/>
<evidence type="ECO:0000259" key="2">
    <source>
        <dbReference type="Pfam" id="PF02517"/>
    </source>
</evidence>
<feature type="transmembrane region" description="Helical" evidence="1">
    <location>
        <begin position="251"/>
        <end position="274"/>
    </location>
</feature>
<name>A0ABM9A5U3_9VIBR</name>
<protein>
    <recommendedName>
        <fullName evidence="2">CAAX prenyl protease 2/Lysostaphin resistance protein A-like domain-containing protein</fullName>
    </recommendedName>
</protein>
<evidence type="ECO:0000256" key="1">
    <source>
        <dbReference type="SAM" id="Phobius"/>
    </source>
</evidence>
<feature type="transmembrane region" description="Helical" evidence="1">
    <location>
        <begin position="72"/>
        <end position="93"/>
    </location>
</feature>
<reference evidence="3" key="1">
    <citation type="submission" date="2021-11" db="EMBL/GenBank/DDBJ databases">
        <authorList>
            <person name="Rodrigo-Torres L."/>
            <person name="Arahal R. D."/>
            <person name="Lucena T."/>
        </authorList>
    </citation>
    <scope>NUCLEOTIDE SEQUENCE</scope>
    <source>
        <strain evidence="3">CECT 7928</strain>
    </source>
</reference>
<dbReference type="Pfam" id="PF02517">
    <property type="entry name" value="Rce1-like"/>
    <property type="match status" value="1"/>
</dbReference>
<evidence type="ECO:0000313" key="4">
    <source>
        <dbReference type="Proteomes" id="UP000838748"/>
    </source>
</evidence>
<evidence type="ECO:0000313" key="3">
    <source>
        <dbReference type="EMBL" id="CAH0540517.1"/>
    </source>
</evidence>
<keyword evidence="4" id="KW-1185">Reference proteome</keyword>
<organism evidence="3 4">
    <name type="scientific">Vibrio marisflavi CECT 7928</name>
    <dbReference type="NCBI Taxonomy" id="634439"/>
    <lineage>
        <taxon>Bacteria</taxon>
        <taxon>Pseudomonadati</taxon>
        <taxon>Pseudomonadota</taxon>
        <taxon>Gammaproteobacteria</taxon>
        <taxon>Vibrionales</taxon>
        <taxon>Vibrionaceae</taxon>
        <taxon>Vibrio</taxon>
    </lineage>
</organism>
<dbReference type="PANTHER" id="PTHR43592:SF15">
    <property type="entry name" value="CAAX AMINO TERMINAL PROTEASE FAMILY PROTEIN"/>
    <property type="match status" value="1"/>
</dbReference>
<feature type="transmembrane region" description="Helical" evidence="1">
    <location>
        <begin position="113"/>
        <end position="133"/>
    </location>
</feature>
<dbReference type="EMBL" id="CAKLDM010000002">
    <property type="protein sequence ID" value="CAH0540517.1"/>
    <property type="molecule type" value="Genomic_DNA"/>
</dbReference>
<keyword evidence="1" id="KW-0812">Transmembrane</keyword>
<comment type="caution">
    <text evidence="3">The sequence shown here is derived from an EMBL/GenBank/DDBJ whole genome shotgun (WGS) entry which is preliminary data.</text>
</comment>
<dbReference type="RefSeq" id="WP_237362432.1">
    <property type="nucleotide sequence ID" value="NZ_CAKLDM010000002.1"/>
</dbReference>
<sequence length="276" mass="30594">MYLDFNLWIWGLLALAIVIAFLDQRELAIGTAIAVVIAGLFTNKIGYIGAIFVLLGFALAVLIHKTNKINRVFCIGLLIAWSAALFLHIVPGFHNLKVLDHVIAKPNSAPFTMYLNLDKPLIFFALLIAFPRLLGSGAKPNNKGIILTAIPLFGLLFVAQWLGAIKPEFGIPSWWWLFALNNLLLTCVAEEAFFRGFLQREIDRKLGWVAGLLIASVLFGLAHFAGGLTLMIFAGLAGLGYGLVFYFSNRLWAAVLVHFLFNFVHLVFFTYPALAR</sequence>
<feature type="transmembrane region" description="Helical" evidence="1">
    <location>
        <begin position="44"/>
        <end position="63"/>
    </location>
</feature>